<reference evidence="2 3" key="1">
    <citation type="submission" date="2022-11" db="EMBL/GenBank/DDBJ databases">
        <title>Minimal conservation of predation-associated metabolite biosynthetic gene clusters underscores biosynthetic potential of Myxococcota including descriptions for ten novel species: Archangium lansinium sp. nov., Myxococcus landrumus sp. nov., Nannocystis bai.</title>
        <authorList>
            <person name="Ahearne A."/>
            <person name="Stevens C."/>
            <person name="Phillips K."/>
        </authorList>
    </citation>
    <scope>NUCLEOTIDE SEQUENCE [LARGE SCALE GENOMIC DNA]</scope>
    <source>
        <strain evidence="2 3">MIWBW</strain>
    </source>
</reference>
<comment type="caution">
    <text evidence="2">The sequence shown here is derived from an EMBL/GenBank/DDBJ whole genome shotgun (WGS) entry which is preliminary data.</text>
</comment>
<dbReference type="Proteomes" id="UP001207654">
    <property type="component" value="Unassembled WGS sequence"/>
</dbReference>
<protein>
    <recommendedName>
        <fullName evidence="4">Zinc-finger domain-containing protein</fullName>
    </recommendedName>
</protein>
<accession>A0ABT3ZVU5</accession>
<dbReference type="EMBL" id="JAPNKA010000001">
    <property type="protein sequence ID" value="MCY1073530.1"/>
    <property type="molecule type" value="Genomic_DNA"/>
</dbReference>
<gene>
    <name evidence="2" type="ORF">OV287_03455</name>
</gene>
<name>A0ABT3ZVU5_9BACT</name>
<evidence type="ECO:0008006" key="4">
    <source>
        <dbReference type="Google" id="ProtNLM"/>
    </source>
</evidence>
<proteinExistence type="predicted"/>
<keyword evidence="1" id="KW-1133">Transmembrane helix</keyword>
<organism evidence="2 3">
    <name type="scientific">Archangium lansingense</name>
    <dbReference type="NCBI Taxonomy" id="2995310"/>
    <lineage>
        <taxon>Bacteria</taxon>
        <taxon>Pseudomonadati</taxon>
        <taxon>Myxococcota</taxon>
        <taxon>Myxococcia</taxon>
        <taxon>Myxococcales</taxon>
        <taxon>Cystobacterineae</taxon>
        <taxon>Archangiaceae</taxon>
        <taxon>Archangium</taxon>
    </lineage>
</organism>
<evidence type="ECO:0000313" key="3">
    <source>
        <dbReference type="Proteomes" id="UP001207654"/>
    </source>
</evidence>
<keyword evidence="1" id="KW-0472">Membrane</keyword>
<keyword evidence="1" id="KW-0812">Transmembrane</keyword>
<evidence type="ECO:0000256" key="1">
    <source>
        <dbReference type="SAM" id="Phobius"/>
    </source>
</evidence>
<dbReference type="RefSeq" id="WP_267532533.1">
    <property type="nucleotide sequence ID" value="NZ_JAPNKA010000001.1"/>
</dbReference>
<evidence type="ECO:0000313" key="2">
    <source>
        <dbReference type="EMBL" id="MCY1073530.1"/>
    </source>
</evidence>
<keyword evidence="3" id="KW-1185">Reference proteome</keyword>
<sequence>MTRCGDRQAKQALESLFRGELDGEGFTRLRSHAVGCGECREAYDKLSRVESALEKRALPASREALLEKELFARLGATAKPVRAPEPERKRFFPQLFVPVMTGLAMAGVALLLVVPQLRERESEFQTRGGETGTAAWGIRVFCVGADGQVQGEARPGGRLVCGEGSAVQFSYTAPEAARLTVDATSPEGEPLRFFPQEGAAEQVAAGVDVLLPFSTPVQEGWLSRPLEVRARFEDARGRELSRTNLTLTPR</sequence>
<feature type="transmembrane region" description="Helical" evidence="1">
    <location>
        <begin position="95"/>
        <end position="114"/>
    </location>
</feature>